<feature type="region of interest" description="Disordered" evidence="1">
    <location>
        <begin position="1"/>
        <end position="37"/>
    </location>
</feature>
<dbReference type="AlphaFoldDB" id="A0A0B2W0L3"/>
<dbReference type="Proteomes" id="UP000031036">
    <property type="component" value="Unassembled WGS sequence"/>
</dbReference>
<protein>
    <recommendedName>
        <fullName evidence="4">F-box domain-containing protein</fullName>
    </recommendedName>
</protein>
<gene>
    <name evidence="2" type="ORF">Tcan_08367</name>
</gene>
<feature type="compositionally biased region" description="Basic residues" evidence="1">
    <location>
        <begin position="1"/>
        <end position="10"/>
    </location>
</feature>
<keyword evidence="3" id="KW-1185">Reference proteome</keyword>
<sequence>MRPKARKKRTLHSDSRSQQSVKRRKRKQVSSPLSKGTVPPLPSEMIFKIWSYMDGVPCEFRAVCRLWKSFWESTHHLKKAVARLRITADNDKYIVERWSSKSSKCIEVDRVCKAHLSIILSLIEITKVMCQGRCYYGSLWLGGEAANAEVLAAIASQKWHITKVRLFGDLGNLTADSLCEFFETINGANGGAEVRDLRIADFILADDCLCDRLVSAMHPKLSEFHILPSLTREVVVDESSFHAVCFLVNSSLNIGSRLNCSLRQGRRTLQPCRWLDCLMSLTTASRKHFSSVRAVAADEALRHPWLRSCNNHPQTVEAPKYMAAAGNFNSNGSLDSSTSGGMVVGNVSIALINWDAFSLDDLAAVEINIFLRAPKSGCVEFFSLVENVFKEISVKMIRVEEQHYYSMLKDDLFLDSDDESVRSVCDGSSDSSTTSTSFYTDSDR</sequence>
<feature type="region of interest" description="Disordered" evidence="1">
    <location>
        <begin position="424"/>
        <end position="444"/>
    </location>
</feature>
<organism evidence="2 3">
    <name type="scientific">Toxocara canis</name>
    <name type="common">Canine roundworm</name>
    <dbReference type="NCBI Taxonomy" id="6265"/>
    <lineage>
        <taxon>Eukaryota</taxon>
        <taxon>Metazoa</taxon>
        <taxon>Ecdysozoa</taxon>
        <taxon>Nematoda</taxon>
        <taxon>Chromadorea</taxon>
        <taxon>Rhabditida</taxon>
        <taxon>Spirurina</taxon>
        <taxon>Ascaridomorpha</taxon>
        <taxon>Ascaridoidea</taxon>
        <taxon>Toxocaridae</taxon>
        <taxon>Toxocara</taxon>
    </lineage>
</organism>
<proteinExistence type="predicted"/>
<reference evidence="2 3" key="1">
    <citation type="submission" date="2014-11" db="EMBL/GenBank/DDBJ databases">
        <title>Genetic blueprint of the zoonotic pathogen Toxocara canis.</title>
        <authorList>
            <person name="Zhu X.-Q."/>
            <person name="Korhonen P.K."/>
            <person name="Cai H."/>
            <person name="Young N.D."/>
            <person name="Nejsum P."/>
            <person name="von Samson-Himmelstjerna G."/>
            <person name="Boag P.R."/>
            <person name="Tan P."/>
            <person name="Li Q."/>
            <person name="Min J."/>
            <person name="Yang Y."/>
            <person name="Wang X."/>
            <person name="Fang X."/>
            <person name="Hall R.S."/>
            <person name="Hofmann A."/>
            <person name="Sternberg P.W."/>
            <person name="Jex A.R."/>
            <person name="Gasser R.B."/>
        </authorList>
    </citation>
    <scope>NUCLEOTIDE SEQUENCE [LARGE SCALE GENOMIC DNA]</scope>
    <source>
        <strain evidence="2">PN_DK_2014</strain>
    </source>
</reference>
<evidence type="ECO:0000313" key="3">
    <source>
        <dbReference type="Proteomes" id="UP000031036"/>
    </source>
</evidence>
<evidence type="ECO:0008006" key="4">
    <source>
        <dbReference type="Google" id="ProtNLM"/>
    </source>
</evidence>
<evidence type="ECO:0000313" key="2">
    <source>
        <dbReference type="EMBL" id="KHN87194.1"/>
    </source>
</evidence>
<dbReference type="EMBL" id="JPKZ01000448">
    <property type="protein sequence ID" value="KHN87194.1"/>
    <property type="molecule type" value="Genomic_DNA"/>
</dbReference>
<feature type="compositionally biased region" description="Low complexity" evidence="1">
    <location>
        <begin position="426"/>
        <end position="444"/>
    </location>
</feature>
<comment type="caution">
    <text evidence="2">The sequence shown here is derived from an EMBL/GenBank/DDBJ whole genome shotgun (WGS) entry which is preliminary data.</text>
</comment>
<evidence type="ECO:0000256" key="1">
    <source>
        <dbReference type="SAM" id="MobiDB-lite"/>
    </source>
</evidence>
<accession>A0A0B2W0L3</accession>
<name>A0A0B2W0L3_TOXCA</name>